<keyword evidence="2" id="KW-1185">Reference proteome</keyword>
<dbReference type="AlphaFoldDB" id="A0A540NMD1"/>
<evidence type="ECO:0000313" key="1">
    <source>
        <dbReference type="EMBL" id="TQE12179.1"/>
    </source>
</evidence>
<gene>
    <name evidence="1" type="ORF">C1H46_002249</name>
</gene>
<reference evidence="1 2" key="1">
    <citation type="journal article" date="2019" name="G3 (Bethesda)">
        <title>Sequencing of a Wild Apple (Malus baccata) Genome Unravels the Differences Between Cultivated and Wild Apple Species Regarding Disease Resistance and Cold Tolerance.</title>
        <authorList>
            <person name="Chen X."/>
        </authorList>
    </citation>
    <scope>NUCLEOTIDE SEQUENCE [LARGE SCALE GENOMIC DNA]</scope>
    <source>
        <strain evidence="2">cv. Shandingzi</strain>
        <tissue evidence="1">Leaves</tissue>
    </source>
</reference>
<sequence length="97" mass="10798">MAGGNKGTLKRVYLLDPGVSGNCLCFLEPVVVKNDLEADITDLDDQQNLLPLSYEIRYKYPSCPYKVGVSIDPYNYDAQDHIIDHTVSVMTSTLLES</sequence>
<organism evidence="1 2">
    <name type="scientific">Malus baccata</name>
    <name type="common">Siberian crab apple</name>
    <name type="synonym">Pyrus baccata</name>
    <dbReference type="NCBI Taxonomy" id="106549"/>
    <lineage>
        <taxon>Eukaryota</taxon>
        <taxon>Viridiplantae</taxon>
        <taxon>Streptophyta</taxon>
        <taxon>Embryophyta</taxon>
        <taxon>Tracheophyta</taxon>
        <taxon>Spermatophyta</taxon>
        <taxon>Magnoliopsida</taxon>
        <taxon>eudicotyledons</taxon>
        <taxon>Gunneridae</taxon>
        <taxon>Pentapetalae</taxon>
        <taxon>rosids</taxon>
        <taxon>fabids</taxon>
        <taxon>Rosales</taxon>
        <taxon>Rosaceae</taxon>
        <taxon>Amygdaloideae</taxon>
        <taxon>Maleae</taxon>
        <taxon>Malus</taxon>
    </lineage>
</organism>
<name>A0A540NMD1_MALBA</name>
<comment type="caution">
    <text evidence="1">The sequence shown here is derived from an EMBL/GenBank/DDBJ whole genome shotgun (WGS) entry which is preliminary data.</text>
</comment>
<dbReference type="Proteomes" id="UP000315295">
    <property type="component" value="Unassembled WGS sequence"/>
</dbReference>
<accession>A0A540NMD1</accession>
<proteinExistence type="predicted"/>
<protein>
    <submittedName>
        <fullName evidence="1">Uncharacterized protein</fullName>
    </submittedName>
</protein>
<dbReference type="EMBL" id="VIEB01000022">
    <property type="protein sequence ID" value="TQE12179.1"/>
    <property type="molecule type" value="Genomic_DNA"/>
</dbReference>
<evidence type="ECO:0000313" key="2">
    <source>
        <dbReference type="Proteomes" id="UP000315295"/>
    </source>
</evidence>